<feature type="domain" description="Ras-associating" evidence="2">
    <location>
        <begin position="1171"/>
        <end position="1272"/>
    </location>
</feature>
<feature type="region of interest" description="Disordered" evidence="1">
    <location>
        <begin position="294"/>
        <end position="383"/>
    </location>
</feature>
<dbReference type="PROSITE" id="PS50200">
    <property type="entry name" value="RA"/>
    <property type="match status" value="1"/>
</dbReference>
<dbReference type="WBParaSite" id="PSAMB.scaffold1621size29318.g14130.t1">
    <property type="protein sequence ID" value="PSAMB.scaffold1621size29318.g14130.t1"/>
    <property type="gene ID" value="PSAMB.scaffold1621size29318.g14130"/>
</dbReference>
<protein>
    <submittedName>
        <fullName evidence="5">Ankyrin repeat and fibronectin type-III domain-containing protein 1</fullName>
    </submittedName>
</protein>
<accession>A0A914V7F4</accession>
<dbReference type="Pfam" id="PF00041">
    <property type="entry name" value="fn3"/>
    <property type="match status" value="1"/>
</dbReference>
<dbReference type="GO" id="GO:0061172">
    <property type="term" value="P:regulation of establishment of bipolar cell polarity"/>
    <property type="evidence" value="ECO:0007669"/>
    <property type="project" value="TreeGrafter"/>
</dbReference>
<name>A0A914V7F4_9BILA</name>
<feature type="compositionally biased region" description="Low complexity" evidence="1">
    <location>
        <begin position="1139"/>
        <end position="1163"/>
    </location>
</feature>
<dbReference type="PANTHER" id="PTHR21437:SF1">
    <property type="entry name" value="WIDE AWAKE"/>
    <property type="match status" value="1"/>
</dbReference>
<sequence length="1285" mass="142687">MRLDGEKSVSSPIKLVGFYRRGSLLAAPSTRRRRRRRRRQRRPSKLMIVRERVCREEEAPSAVRFFVVTGAQPQSIQSICHLIARIFLLPSRPTIRRRVAMKHKQRALIRAILFVVRIQRIVGVSSQRIRSIRSSIRRRSHSTSHKKANAPQLVEHRNSAPINRAFCLAPDESSSCYSDCSWPGDEQRSYLRFRTNSAESRRSCGRPSQFTDDSAIAGAASRLSTPIPADHPVNCDKRPHRFANFTVMSKPYSLSLIRRQDSFGAPSIRKHIIVLGHSETHNMAARSMLLRRQGSFKESGSMRQRPPMRRQHTDDRDSSPNRGSTKTLPATATANVVAALSGEKGVGTPGPQRFVRRQCSTESQCSDGGGAQQSSKKSSLALNRADRKRMEKLRENMRSILAAFTAVEQDDIGTIKTMLQRGDIDVNGENMDDWTLLDVALMLNHTEVALLLLKYGAQENSRFVTNGSRMKNLKTILDNAMTRLAELNIANHASGSSKDAEKQLSACESRVHILKKMKVNLDAALPPGSPRNVEVQIGSASSLLVSFEPPANQSTAVVTKYRIDWARDAQFHQIAGTMVLKDLRRLEASVPELQTGTTYYVRVTAGSLGGFGESTLSNPPCATVSTWQNVPTDQSRIARPNNDHLKAITTLFHEVNELRQASTWEQVFPSCEHGLKKKRTSFRNLFSAGNKFQKTVKKGVYLATIMYKDDKILCTVDDILPVITVDEAVTSVPASDLNWLMKMSCSWEDSKTLQHDLGDAASSSHSLQFRGKLIEAAAQMQAALGVKDIGRLHCRPITDGQGTVLLVTVHFVADAKAVQGLAVKWLPLTKLLRKKSTVALTMSVSALESLMGSLLDVLNFYESSHIPLDRGLYLCYMKMHSSMNEISVVVPENLPSVLPFVYMRNNPHVSQEEWEWLRTLDTNQAGDIKPTPLQLAFQWSLVSAARILLEDLDVDPDHVPSHRLYRLQVVQVHSDVSFILVVPKVEDVCSAPTQSHTITATEEKRGCLSLSVWPASQSCNSPGSYLQSRFTTGNRRHLTPSTLERTHSDPNALQSGAAKPLSPLVRHAYPHAHEHEYVNCQETPHSSDSESTISTGPSRYQTVSDTEAVLKSRRSETHSEDLSGIDELYVQSQRPTPPMMRSSTASPTTSATTTATTTACSSRASSQTPLANGVVRVYAAYPCGLARGTSVKLQITPKTTAKEVVVLVVQQLNKAVQMKALPGPIYSELDWVDFCLVAVIGARERCLRDDFAPLQLQNPWAKGRLFVRRRDNLLAALEFGNEAKV</sequence>
<evidence type="ECO:0000259" key="2">
    <source>
        <dbReference type="PROSITE" id="PS50200"/>
    </source>
</evidence>
<dbReference type="InterPro" id="IPR003961">
    <property type="entry name" value="FN3_dom"/>
</dbReference>
<feature type="domain" description="Fibronectin type-III" evidence="3">
    <location>
        <begin position="529"/>
        <end position="629"/>
    </location>
</feature>
<dbReference type="InterPro" id="IPR000159">
    <property type="entry name" value="RA_dom"/>
</dbReference>
<dbReference type="SUPFAM" id="SSF49265">
    <property type="entry name" value="Fibronectin type III"/>
    <property type="match status" value="1"/>
</dbReference>
<feature type="region of interest" description="Disordered" evidence="1">
    <location>
        <begin position="1081"/>
        <end position="1163"/>
    </location>
</feature>
<evidence type="ECO:0000256" key="1">
    <source>
        <dbReference type="SAM" id="MobiDB-lite"/>
    </source>
</evidence>
<evidence type="ECO:0000313" key="4">
    <source>
        <dbReference type="Proteomes" id="UP000887566"/>
    </source>
</evidence>
<feature type="compositionally biased region" description="Polar residues" evidence="1">
    <location>
        <begin position="320"/>
        <end position="334"/>
    </location>
</feature>
<dbReference type="InterPro" id="IPR036770">
    <property type="entry name" value="Ankyrin_rpt-contain_sf"/>
</dbReference>
<dbReference type="PROSITE" id="PS50853">
    <property type="entry name" value="FN3"/>
    <property type="match status" value="1"/>
</dbReference>
<dbReference type="CDD" id="cd17117">
    <property type="entry name" value="RA_ANKFN1_like"/>
    <property type="match status" value="1"/>
</dbReference>
<dbReference type="SMART" id="SM00314">
    <property type="entry name" value="RA"/>
    <property type="match status" value="1"/>
</dbReference>
<dbReference type="CDD" id="cd00063">
    <property type="entry name" value="FN3"/>
    <property type="match status" value="1"/>
</dbReference>
<evidence type="ECO:0000259" key="3">
    <source>
        <dbReference type="PROSITE" id="PS50853"/>
    </source>
</evidence>
<reference evidence="5" key="1">
    <citation type="submission" date="2022-11" db="UniProtKB">
        <authorList>
            <consortium name="WormBaseParasite"/>
        </authorList>
    </citation>
    <scope>IDENTIFICATION</scope>
</reference>
<dbReference type="InterPro" id="IPR013783">
    <property type="entry name" value="Ig-like_fold"/>
</dbReference>
<dbReference type="Gene3D" id="1.25.40.20">
    <property type="entry name" value="Ankyrin repeat-containing domain"/>
    <property type="match status" value="1"/>
</dbReference>
<dbReference type="GO" id="GO:0005819">
    <property type="term" value="C:spindle"/>
    <property type="evidence" value="ECO:0007669"/>
    <property type="project" value="TreeGrafter"/>
</dbReference>
<keyword evidence="4" id="KW-1185">Reference proteome</keyword>
<dbReference type="InterPro" id="IPR036116">
    <property type="entry name" value="FN3_sf"/>
</dbReference>
<organism evidence="4 5">
    <name type="scientific">Plectus sambesii</name>
    <dbReference type="NCBI Taxonomy" id="2011161"/>
    <lineage>
        <taxon>Eukaryota</taxon>
        <taxon>Metazoa</taxon>
        <taxon>Ecdysozoa</taxon>
        <taxon>Nematoda</taxon>
        <taxon>Chromadorea</taxon>
        <taxon>Plectida</taxon>
        <taxon>Plectina</taxon>
        <taxon>Plectoidea</taxon>
        <taxon>Plectidae</taxon>
        <taxon>Plectus</taxon>
    </lineage>
</organism>
<feature type="compositionally biased region" description="Low complexity" evidence="1">
    <location>
        <begin position="372"/>
        <end position="382"/>
    </location>
</feature>
<dbReference type="GO" id="GO:0007165">
    <property type="term" value="P:signal transduction"/>
    <property type="evidence" value="ECO:0007669"/>
    <property type="project" value="InterPro"/>
</dbReference>
<feature type="compositionally biased region" description="Polar residues" evidence="1">
    <location>
        <begin position="1081"/>
        <end position="1105"/>
    </location>
</feature>
<proteinExistence type="predicted"/>
<dbReference type="InterPro" id="IPR039269">
    <property type="entry name" value="ANKFN1"/>
</dbReference>
<dbReference type="Gene3D" id="3.10.20.90">
    <property type="entry name" value="Phosphatidylinositol 3-kinase Catalytic Subunit, Chain A, domain 1"/>
    <property type="match status" value="1"/>
</dbReference>
<feature type="compositionally biased region" description="Basic and acidic residues" evidence="1">
    <location>
        <begin position="1108"/>
        <end position="1121"/>
    </location>
</feature>
<dbReference type="GO" id="GO:0000132">
    <property type="term" value="P:establishment of mitotic spindle orientation"/>
    <property type="evidence" value="ECO:0007669"/>
    <property type="project" value="TreeGrafter"/>
</dbReference>
<evidence type="ECO:0000313" key="5">
    <source>
        <dbReference type="WBParaSite" id="PSAMB.scaffold1621size29318.g14130.t1"/>
    </source>
</evidence>
<dbReference type="SMART" id="SM00060">
    <property type="entry name" value="FN3"/>
    <property type="match status" value="1"/>
</dbReference>
<dbReference type="SUPFAM" id="SSF48403">
    <property type="entry name" value="Ankyrin repeat"/>
    <property type="match status" value="1"/>
</dbReference>
<dbReference type="Proteomes" id="UP000887566">
    <property type="component" value="Unplaced"/>
</dbReference>
<dbReference type="PANTHER" id="PTHR21437">
    <property type="entry name" value="WIDE AWAKE"/>
    <property type="match status" value="1"/>
</dbReference>
<dbReference type="Gene3D" id="2.60.40.10">
    <property type="entry name" value="Immunoglobulins"/>
    <property type="match status" value="1"/>
</dbReference>